<sequence>MSAASSTPEERRSPALELLRRRPLVSFFVLSYAVTWLLWSPVVILGLPVFEPSTAAPNPAVLPAIAVGVTGTAVFMIWVTEGRDGLRRYRERLLTWRVGIGWWAVAILALPVGGMIVATLLGASDTLLALTPAALVSYPLAYLAHFVFGPLFEESGWRGFALPRMQYRLGPARGTLVLGLLWSAWHFFLYAPMWFGSDLAAGLQSLIIFSVLTTAMTFLFTWLSNHTRASLLLVIMLHGSVDGTQTYMTRLGERGVIDPDSAQLANGIGLLLAAVVIMIVLLVATRARLGYGAYRDTWEEARDLDPVTAAAPRGGRAPARPEGSTPGPSA</sequence>
<feature type="transmembrane region" description="Helical" evidence="2">
    <location>
        <begin position="100"/>
        <end position="121"/>
    </location>
</feature>
<evidence type="ECO:0000256" key="1">
    <source>
        <dbReference type="SAM" id="MobiDB-lite"/>
    </source>
</evidence>
<feature type="transmembrane region" description="Helical" evidence="2">
    <location>
        <begin position="24"/>
        <end position="48"/>
    </location>
</feature>
<dbReference type="EMBL" id="JBBEGN010000003">
    <property type="protein sequence ID" value="MEJ2867767.1"/>
    <property type="molecule type" value="Genomic_DNA"/>
</dbReference>
<dbReference type="InterPro" id="IPR003675">
    <property type="entry name" value="Rce1/LyrA-like_dom"/>
</dbReference>
<feature type="transmembrane region" description="Helical" evidence="2">
    <location>
        <begin position="127"/>
        <end position="152"/>
    </location>
</feature>
<evidence type="ECO:0000313" key="5">
    <source>
        <dbReference type="Proteomes" id="UP001385809"/>
    </source>
</evidence>
<feature type="region of interest" description="Disordered" evidence="1">
    <location>
        <begin position="305"/>
        <end position="330"/>
    </location>
</feature>
<feature type="transmembrane region" description="Helical" evidence="2">
    <location>
        <begin position="230"/>
        <end position="248"/>
    </location>
</feature>
<keyword evidence="2" id="KW-0472">Membrane</keyword>
<dbReference type="RefSeq" id="WP_337694376.1">
    <property type="nucleotide sequence ID" value="NZ_JBBEGN010000003.1"/>
</dbReference>
<keyword evidence="2" id="KW-0812">Transmembrane</keyword>
<dbReference type="PANTHER" id="PTHR35797">
    <property type="entry name" value="PROTEASE-RELATED"/>
    <property type="match status" value="1"/>
</dbReference>
<feature type="domain" description="CAAX prenyl protease 2/Lysostaphin resistance protein A-like" evidence="3">
    <location>
        <begin position="139"/>
        <end position="242"/>
    </location>
</feature>
<gene>
    <name evidence="4" type="ORF">WCD74_08330</name>
</gene>
<feature type="transmembrane region" description="Helical" evidence="2">
    <location>
        <begin position="60"/>
        <end position="79"/>
    </location>
</feature>
<organism evidence="4 5">
    <name type="scientific">Actinomycetospora aurantiaca</name>
    <dbReference type="NCBI Taxonomy" id="3129233"/>
    <lineage>
        <taxon>Bacteria</taxon>
        <taxon>Bacillati</taxon>
        <taxon>Actinomycetota</taxon>
        <taxon>Actinomycetes</taxon>
        <taxon>Pseudonocardiales</taxon>
        <taxon>Pseudonocardiaceae</taxon>
        <taxon>Actinomycetospora</taxon>
    </lineage>
</organism>
<dbReference type="Proteomes" id="UP001385809">
    <property type="component" value="Unassembled WGS sequence"/>
</dbReference>
<comment type="caution">
    <text evidence="4">The sequence shown here is derived from an EMBL/GenBank/DDBJ whole genome shotgun (WGS) entry which is preliminary data.</text>
</comment>
<reference evidence="4 5" key="1">
    <citation type="submission" date="2024-03" db="EMBL/GenBank/DDBJ databases">
        <title>Actinomycetospora sp. OC33-EN08, a novel actinomycete isolated from wild orchid (Aerides multiflora).</title>
        <authorList>
            <person name="Suriyachadkun C."/>
        </authorList>
    </citation>
    <scope>NUCLEOTIDE SEQUENCE [LARGE SCALE GENOMIC DNA]</scope>
    <source>
        <strain evidence="4 5">OC33-EN08</strain>
    </source>
</reference>
<protein>
    <submittedName>
        <fullName evidence="4">Type II CAAX endopeptidase family protein</fullName>
    </submittedName>
</protein>
<dbReference type="Pfam" id="PF02517">
    <property type="entry name" value="Rce1-like"/>
    <property type="match status" value="1"/>
</dbReference>
<feature type="compositionally biased region" description="Low complexity" evidence="1">
    <location>
        <begin position="309"/>
        <end position="323"/>
    </location>
</feature>
<accession>A0ABU8MKB9</accession>
<evidence type="ECO:0000256" key="2">
    <source>
        <dbReference type="SAM" id="Phobius"/>
    </source>
</evidence>
<evidence type="ECO:0000313" key="4">
    <source>
        <dbReference type="EMBL" id="MEJ2867767.1"/>
    </source>
</evidence>
<dbReference type="PANTHER" id="PTHR35797:SF1">
    <property type="entry name" value="PROTEASE"/>
    <property type="match status" value="1"/>
</dbReference>
<feature type="transmembrane region" description="Helical" evidence="2">
    <location>
        <begin position="173"/>
        <end position="195"/>
    </location>
</feature>
<feature type="transmembrane region" description="Helical" evidence="2">
    <location>
        <begin position="268"/>
        <end position="285"/>
    </location>
</feature>
<evidence type="ECO:0000259" key="3">
    <source>
        <dbReference type="Pfam" id="PF02517"/>
    </source>
</evidence>
<proteinExistence type="predicted"/>
<dbReference type="InterPro" id="IPR042150">
    <property type="entry name" value="MmRce1-like"/>
</dbReference>
<feature type="transmembrane region" description="Helical" evidence="2">
    <location>
        <begin position="201"/>
        <end position="223"/>
    </location>
</feature>
<keyword evidence="2" id="KW-1133">Transmembrane helix</keyword>
<keyword evidence="5" id="KW-1185">Reference proteome</keyword>
<name>A0ABU8MKB9_9PSEU</name>